<reference evidence="2" key="1">
    <citation type="submission" date="2022-11" db="UniProtKB">
        <authorList>
            <consortium name="WormBaseParasite"/>
        </authorList>
    </citation>
    <scope>IDENTIFICATION</scope>
</reference>
<evidence type="ECO:0000313" key="1">
    <source>
        <dbReference type="Proteomes" id="UP000887569"/>
    </source>
</evidence>
<dbReference type="WBParaSite" id="PgE242_g001_t05">
    <property type="protein sequence ID" value="PgE242_g001_t05"/>
    <property type="gene ID" value="PgE242_g001"/>
</dbReference>
<dbReference type="AlphaFoldDB" id="A0A915A771"/>
<proteinExistence type="predicted"/>
<sequence>MHLCVTKGRKPVRAAFCYYWMEVGANDHGFLTSGWNGDDRNDPDKYVRDNIRSSCLQLPGTGRPMNFSGITHISRRLMTSVHIHVFHWPKLMKTCTFCISPVH</sequence>
<accession>A0A915A771</accession>
<organism evidence="1 2">
    <name type="scientific">Parascaris univalens</name>
    <name type="common">Nematode worm</name>
    <dbReference type="NCBI Taxonomy" id="6257"/>
    <lineage>
        <taxon>Eukaryota</taxon>
        <taxon>Metazoa</taxon>
        <taxon>Ecdysozoa</taxon>
        <taxon>Nematoda</taxon>
        <taxon>Chromadorea</taxon>
        <taxon>Rhabditida</taxon>
        <taxon>Spirurina</taxon>
        <taxon>Ascaridomorpha</taxon>
        <taxon>Ascaridoidea</taxon>
        <taxon>Ascarididae</taxon>
        <taxon>Parascaris</taxon>
    </lineage>
</organism>
<name>A0A915A771_PARUN</name>
<keyword evidence="1" id="KW-1185">Reference proteome</keyword>
<protein>
    <submittedName>
        <fullName evidence="2">Uncharacterized protein</fullName>
    </submittedName>
</protein>
<dbReference type="Proteomes" id="UP000887569">
    <property type="component" value="Unplaced"/>
</dbReference>
<evidence type="ECO:0000313" key="2">
    <source>
        <dbReference type="WBParaSite" id="PgE242_g001_t05"/>
    </source>
</evidence>